<comment type="caution">
    <text evidence="6">The sequence shown here is derived from an EMBL/GenBank/DDBJ whole genome shotgun (WGS) entry which is preliminary data.</text>
</comment>
<feature type="domain" description="Zn(2)-C6 fungal-type" evidence="5">
    <location>
        <begin position="13"/>
        <end position="42"/>
    </location>
</feature>
<evidence type="ECO:0000313" key="7">
    <source>
        <dbReference type="Proteomes" id="UP001149074"/>
    </source>
</evidence>
<dbReference type="Gene3D" id="4.10.240.10">
    <property type="entry name" value="Zn(2)-C6 fungal-type DNA-binding domain"/>
    <property type="match status" value="1"/>
</dbReference>
<dbReference type="SMART" id="SM00066">
    <property type="entry name" value="GAL4"/>
    <property type="match status" value="1"/>
</dbReference>
<dbReference type="InterPro" id="IPR021858">
    <property type="entry name" value="Fun_TF"/>
</dbReference>
<dbReference type="InterPro" id="IPR001138">
    <property type="entry name" value="Zn2Cys6_DnaBD"/>
</dbReference>
<keyword evidence="7" id="KW-1185">Reference proteome</keyword>
<evidence type="ECO:0000259" key="5">
    <source>
        <dbReference type="PROSITE" id="PS50048"/>
    </source>
</evidence>
<dbReference type="GO" id="GO:0008270">
    <property type="term" value="F:zinc ion binding"/>
    <property type="evidence" value="ECO:0007669"/>
    <property type="project" value="InterPro"/>
</dbReference>
<evidence type="ECO:0000256" key="2">
    <source>
        <dbReference type="ARBA" id="ARBA00023125"/>
    </source>
</evidence>
<proteinExistence type="predicted"/>
<keyword evidence="1" id="KW-0805">Transcription regulation</keyword>
<evidence type="ECO:0000256" key="4">
    <source>
        <dbReference type="ARBA" id="ARBA00023242"/>
    </source>
</evidence>
<dbReference type="InterPro" id="IPR036864">
    <property type="entry name" value="Zn2-C6_fun-type_DNA-bd_sf"/>
</dbReference>
<dbReference type="CDD" id="cd00067">
    <property type="entry name" value="GAL4"/>
    <property type="match status" value="1"/>
</dbReference>
<evidence type="ECO:0000313" key="6">
    <source>
        <dbReference type="EMBL" id="KAJ5082707.1"/>
    </source>
</evidence>
<reference evidence="6" key="1">
    <citation type="submission" date="2022-11" db="EMBL/GenBank/DDBJ databases">
        <authorList>
            <person name="Petersen C."/>
        </authorList>
    </citation>
    <scope>NUCLEOTIDE SEQUENCE</scope>
    <source>
        <strain evidence="6">IBT 30761</strain>
    </source>
</reference>
<dbReference type="RefSeq" id="XP_056469229.1">
    <property type="nucleotide sequence ID" value="XM_056624241.1"/>
</dbReference>
<dbReference type="AlphaFoldDB" id="A0A9W9EJ01"/>
<dbReference type="GO" id="GO:0001228">
    <property type="term" value="F:DNA-binding transcription activator activity, RNA polymerase II-specific"/>
    <property type="evidence" value="ECO:0007669"/>
    <property type="project" value="TreeGrafter"/>
</dbReference>
<sequence length="447" mass="50847">MGPRRSHRKSRNGCPECKSRRLKCDERFPCTNCVKHAIQCSYVGPVRGTGTPTSSASPIPQSQPQYQSHVYRPSQEMTTGSISTPRGNFPWGITTTDIGLDSEDRWDLLEALPGKPGHVVQNAEDWSLDLELMHHFCSVTSNTMSWREDARHVWRVVIPMEGYVNKYVMHGLLAIAALHKAYLYSAQKTKYSKAAAHHLAVGLKEFRELVAAPIDSSNWQPVFCFASMISVHLSMVPVRLGVDCWPDPIYNMVELFASVKGFQEILRPFLRSLQKTQLAPLVNSIILEDDKLIPSPALVSQSLLPPGTWDQISRLHQLVDEYPFPQPHPPADSPTTEEDLDPRKNYKVAMTFFEISTRQIELAGPHLETGMVFMWAYPLSKHFHDDLKTYQPVALVILAHYCVLMQLVDKFWYIDGIGRQVLADIEKHLHPGFREWLVWPRRWVSGA</sequence>
<name>A0A9W9EJ01_9EURO</name>
<dbReference type="PANTHER" id="PTHR47784:SF5">
    <property type="entry name" value="STEROL UPTAKE CONTROL PROTEIN 2"/>
    <property type="match status" value="1"/>
</dbReference>
<dbReference type="Pfam" id="PF11951">
    <property type="entry name" value="Fungal_trans_2"/>
    <property type="match status" value="1"/>
</dbReference>
<dbReference type="OrthoDB" id="5350673at2759"/>
<dbReference type="PROSITE" id="PS00463">
    <property type="entry name" value="ZN2_CY6_FUNGAL_1"/>
    <property type="match status" value="1"/>
</dbReference>
<dbReference type="PANTHER" id="PTHR47784">
    <property type="entry name" value="STEROL UPTAKE CONTROL PROTEIN 2"/>
    <property type="match status" value="1"/>
</dbReference>
<evidence type="ECO:0000256" key="3">
    <source>
        <dbReference type="ARBA" id="ARBA00023163"/>
    </source>
</evidence>
<dbReference type="GeneID" id="81363220"/>
<dbReference type="GO" id="GO:0003677">
    <property type="term" value="F:DNA binding"/>
    <property type="evidence" value="ECO:0007669"/>
    <property type="project" value="UniProtKB-KW"/>
</dbReference>
<keyword evidence="3" id="KW-0804">Transcription</keyword>
<dbReference type="Pfam" id="PF00172">
    <property type="entry name" value="Zn_clus"/>
    <property type="match status" value="1"/>
</dbReference>
<dbReference type="InterPro" id="IPR053157">
    <property type="entry name" value="Sterol_Uptake_Regulator"/>
</dbReference>
<organism evidence="6 7">
    <name type="scientific">Penicillium argentinense</name>
    <dbReference type="NCBI Taxonomy" id="1131581"/>
    <lineage>
        <taxon>Eukaryota</taxon>
        <taxon>Fungi</taxon>
        <taxon>Dikarya</taxon>
        <taxon>Ascomycota</taxon>
        <taxon>Pezizomycotina</taxon>
        <taxon>Eurotiomycetes</taxon>
        <taxon>Eurotiomycetidae</taxon>
        <taxon>Eurotiales</taxon>
        <taxon>Aspergillaceae</taxon>
        <taxon>Penicillium</taxon>
    </lineage>
</organism>
<dbReference type="EMBL" id="JAPQKI010000011">
    <property type="protein sequence ID" value="KAJ5082707.1"/>
    <property type="molecule type" value="Genomic_DNA"/>
</dbReference>
<evidence type="ECO:0000256" key="1">
    <source>
        <dbReference type="ARBA" id="ARBA00023015"/>
    </source>
</evidence>
<protein>
    <recommendedName>
        <fullName evidence="5">Zn(2)-C6 fungal-type domain-containing protein</fullName>
    </recommendedName>
</protein>
<gene>
    <name evidence="6" type="ORF">N7532_011750</name>
</gene>
<reference evidence="6" key="2">
    <citation type="journal article" date="2023" name="IMA Fungus">
        <title>Comparative genomic study of the Penicillium genus elucidates a diverse pangenome and 15 lateral gene transfer events.</title>
        <authorList>
            <person name="Petersen C."/>
            <person name="Sorensen T."/>
            <person name="Nielsen M.R."/>
            <person name="Sondergaard T.E."/>
            <person name="Sorensen J.L."/>
            <person name="Fitzpatrick D.A."/>
            <person name="Frisvad J.C."/>
            <person name="Nielsen K.L."/>
        </authorList>
    </citation>
    <scope>NUCLEOTIDE SEQUENCE</scope>
    <source>
        <strain evidence="6">IBT 30761</strain>
    </source>
</reference>
<dbReference type="PROSITE" id="PS50048">
    <property type="entry name" value="ZN2_CY6_FUNGAL_2"/>
    <property type="match status" value="1"/>
</dbReference>
<keyword evidence="2" id="KW-0238">DNA-binding</keyword>
<accession>A0A9W9EJ01</accession>
<keyword evidence="4" id="KW-0539">Nucleus</keyword>
<dbReference type="SUPFAM" id="SSF57701">
    <property type="entry name" value="Zn2/Cys6 DNA-binding domain"/>
    <property type="match status" value="1"/>
</dbReference>
<dbReference type="Proteomes" id="UP001149074">
    <property type="component" value="Unassembled WGS sequence"/>
</dbReference>